<name>A0A6M3LLG8_9ZZZZ</name>
<gene>
    <name evidence="1" type="ORF">MM415A05916_0009</name>
    <name evidence="2" type="ORF">MM415B05189_0012</name>
</gene>
<evidence type="ECO:0000313" key="2">
    <source>
        <dbReference type="EMBL" id="QJA95760.1"/>
    </source>
</evidence>
<proteinExistence type="predicted"/>
<reference evidence="2" key="1">
    <citation type="submission" date="2020-03" db="EMBL/GenBank/DDBJ databases">
        <title>The deep terrestrial virosphere.</title>
        <authorList>
            <person name="Holmfeldt K."/>
            <person name="Nilsson E."/>
            <person name="Simone D."/>
            <person name="Lopez-Fernandez M."/>
            <person name="Wu X."/>
            <person name="de Brujin I."/>
            <person name="Lundin D."/>
            <person name="Andersson A."/>
            <person name="Bertilsson S."/>
            <person name="Dopson M."/>
        </authorList>
    </citation>
    <scope>NUCLEOTIDE SEQUENCE</scope>
    <source>
        <strain evidence="1">MM415A05916</strain>
        <strain evidence="2">MM415B05189</strain>
    </source>
</reference>
<evidence type="ECO:0000313" key="1">
    <source>
        <dbReference type="EMBL" id="QJA68696.1"/>
    </source>
</evidence>
<sequence length="53" mass="6017">MKNQENTKPIQIRLTNEYVAKLERLQEKHLGVAAARVCTTFVMQGLDAADKDE</sequence>
<accession>A0A6M3LLG8</accession>
<dbReference type="AlphaFoldDB" id="A0A6M3LLG8"/>
<dbReference type="EMBL" id="MT143341">
    <property type="protein sequence ID" value="QJA95760.1"/>
    <property type="molecule type" value="Genomic_DNA"/>
</dbReference>
<dbReference type="EMBL" id="MT141640">
    <property type="protein sequence ID" value="QJA68696.1"/>
    <property type="molecule type" value="Genomic_DNA"/>
</dbReference>
<organism evidence="2">
    <name type="scientific">viral metagenome</name>
    <dbReference type="NCBI Taxonomy" id="1070528"/>
    <lineage>
        <taxon>unclassified sequences</taxon>
        <taxon>metagenomes</taxon>
        <taxon>organismal metagenomes</taxon>
    </lineage>
</organism>
<protein>
    <submittedName>
        <fullName evidence="2">Uncharacterized protein</fullName>
    </submittedName>
</protein>